<protein>
    <submittedName>
        <fullName evidence="2">Uncharacterized protein</fullName>
    </submittedName>
</protein>
<sequence length="68" mass="7587">MAAVDTEEYAARKFEVSETNPRPLARVCETLFKHTVGRPKSESLNTAVAGSRNVGYREASKRDGFNRN</sequence>
<accession>A0A5E4MUK4</accession>
<dbReference type="EMBL" id="CABPRJ010000973">
    <property type="protein sequence ID" value="VVC33697.1"/>
    <property type="molecule type" value="Genomic_DNA"/>
</dbReference>
<gene>
    <name evidence="2" type="ORF">CINCED_3A000522</name>
</gene>
<proteinExistence type="predicted"/>
<evidence type="ECO:0000256" key="1">
    <source>
        <dbReference type="SAM" id="MobiDB-lite"/>
    </source>
</evidence>
<organism evidence="2 3">
    <name type="scientific">Cinara cedri</name>
    <dbReference type="NCBI Taxonomy" id="506608"/>
    <lineage>
        <taxon>Eukaryota</taxon>
        <taxon>Metazoa</taxon>
        <taxon>Ecdysozoa</taxon>
        <taxon>Arthropoda</taxon>
        <taxon>Hexapoda</taxon>
        <taxon>Insecta</taxon>
        <taxon>Pterygota</taxon>
        <taxon>Neoptera</taxon>
        <taxon>Paraneoptera</taxon>
        <taxon>Hemiptera</taxon>
        <taxon>Sternorrhyncha</taxon>
        <taxon>Aphidomorpha</taxon>
        <taxon>Aphidoidea</taxon>
        <taxon>Aphididae</taxon>
        <taxon>Lachninae</taxon>
        <taxon>Cinara</taxon>
    </lineage>
</organism>
<dbReference type="AlphaFoldDB" id="A0A5E4MUK4"/>
<keyword evidence="3" id="KW-1185">Reference proteome</keyword>
<evidence type="ECO:0000313" key="2">
    <source>
        <dbReference type="EMBL" id="VVC33697.1"/>
    </source>
</evidence>
<evidence type="ECO:0000313" key="3">
    <source>
        <dbReference type="Proteomes" id="UP000325440"/>
    </source>
</evidence>
<feature type="region of interest" description="Disordered" evidence="1">
    <location>
        <begin position="42"/>
        <end position="68"/>
    </location>
</feature>
<reference evidence="2 3" key="1">
    <citation type="submission" date="2019-08" db="EMBL/GenBank/DDBJ databases">
        <authorList>
            <person name="Alioto T."/>
            <person name="Alioto T."/>
            <person name="Gomez Garrido J."/>
        </authorList>
    </citation>
    <scope>NUCLEOTIDE SEQUENCE [LARGE SCALE GENOMIC DNA]</scope>
</reference>
<feature type="compositionally biased region" description="Basic and acidic residues" evidence="1">
    <location>
        <begin position="58"/>
        <end position="68"/>
    </location>
</feature>
<name>A0A5E4MUK4_9HEMI</name>
<dbReference type="Proteomes" id="UP000325440">
    <property type="component" value="Unassembled WGS sequence"/>
</dbReference>